<dbReference type="EMBL" id="JACHXW010000007">
    <property type="protein sequence ID" value="MBB3152744.1"/>
    <property type="molecule type" value="Genomic_DNA"/>
</dbReference>
<evidence type="ECO:0000256" key="1">
    <source>
        <dbReference type="ARBA" id="ARBA00006754"/>
    </source>
</evidence>
<dbReference type="AlphaFoldDB" id="A0A7W5C8N3"/>
<dbReference type="Gene3D" id="1.10.10.2840">
    <property type="entry name" value="PucR C-terminal helix-turn-helix domain"/>
    <property type="match status" value="1"/>
</dbReference>
<dbReference type="InterPro" id="IPR051448">
    <property type="entry name" value="CdaR-like_regulators"/>
</dbReference>
<evidence type="ECO:0000313" key="6">
    <source>
        <dbReference type="Proteomes" id="UP000518605"/>
    </source>
</evidence>
<dbReference type="Pfam" id="PF07905">
    <property type="entry name" value="PucR"/>
    <property type="match status" value="1"/>
</dbReference>
<accession>A0A7W5C8N3</accession>
<proteinExistence type="inferred from homology"/>
<feature type="domain" description="Purine catabolism PurC-like" evidence="2">
    <location>
        <begin position="6"/>
        <end position="123"/>
    </location>
</feature>
<evidence type="ECO:0000259" key="4">
    <source>
        <dbReference type="Pfam" id="PF17853"/>
    </source>
</evidence>
<evidence type="ECO:0000259" key="2">
    <source>
        <dbReference type="Pfam" id="PF07905"/>
    </source>
</evidence>
<name>A0A7W5C8N3_9BACL</name>
<protein>
    <submittedName>
        <fullName evidence="5">Purine catabolism regulator</fullName>
    </submittedName>
</protein>
<organism evidence="5 6">
    <name type="scientific">Paenibacillus endophyticus</name>
    <dbReference type="NCBI Taxonomy" id="1294268"/>
    <lineage>
        <taxon>Bacteria</taxon>
        <taxon>Bacillati</taxon>
        <taxon>Bacillota</taxon>
        <taxon>Bacilli</taxon>
        <taxon>Bacillales</taxon>
        <taxon>Paenibacillaceae</taxon>
        <taxon>Paenibacillus</taxon>
    </lineage>
</organism>
<gene>
    <name evidence="5" type="ORF">FHS16_002801</name>
</gene>
<sequence length="559" mass="63664">MLLEQLLSNAIFSKSQIIAGRSGLTRAVHTVNIMDAPDIIHFLRPGELLLTNGYFMKEKPELLLELLAKMNQLKCSGLAVKTKRFALEIPQTVIDEANRIDFPIIEISAVEHSLGEILQRTTSVILDNKNDELQYSLTIHKQFSTMIMKGDGIPEIINALTQLLDSPIMVLSSKLQSTAQSKHFKQPGLQPLIVAAEAMLSGLPSLPSSAQLCLIDPALYKYRYVELYPIFTYRHEGYLIAFQPKQAASNQYGLTLEQASNVIGMEITKRQAVKERSRRYKNEFFSDLIDGFIGSEQEALHRGKKYGLKPQGTWLLLAARKDESTVLSSDMPKNTASSDERLISERDLQYELIKRHFATLGEVFVMFTKNDLFGMLVFIQDKGWEEGFFLKQLTLMTAQLYEQSGLSISLGIGKPVTNVLDIGLSYNEAVKALQIGYQMKKTRFIQSYQSKDISYLFRMIPYDELKQFHEETFHCFSGNEESEQKELMRTLNVFYDTQCQLVETSKQLFVHRNTVIYRLDKCEKLMGIKLKDPVESLRFRIAFAIEPLLRAGKGESAQR</sequence>
<feature type="domain" description="PucR C-terminal helix-turn-helix" evidence="3">
    <location>
        <begin position="487"/>
        <end position="545"/>
    </location>
</feature>
<dbReference type="PANTHER" id="PTHR33744">
    <property type="entry name" value="CARBOHYDRATE DIACID REGULATOR"/>
    <property type="match status" value="1"/>
</dbReference>
<keyword evidence="6" id="KW-1185">Reference proteome</keyword>
<dbReference type="InterPro" id="IPR041522">
    <property type="entry name" value="CdaR_GGDEF"/>
</dbReference>
<dbReference type="InterPro" id="IPR042070">
    <property type="entry name" value="PucR_C-HTH_sf"/>
</dbReference>
<dbReference type="Pfam" id="PF13556">
    <property type="entry name" value="HTH_30"/>
    <property type="match status" value="1"/>
</dbReference>
<dbReference type="InterPro" id="IPR012914">
    <property type="entry name" value="PucR_dom"/>
</dbReference>
<dbReference type="InterPro" id="IPR025736">
    <property type="entry name" value="PucR_C-HTH_dom"/>
</dbReference>
<evidence type="ECO:0000313" key="5">
    <source>
        <dbReference type="EMBL" id="MBB3152744.1"/>
    </source>
</evidence>
<dbReference type="Pfam" id="PF17853">
    <property type="entry name" value="GGDEF_2"/>
    <property type="match status" value="1"/>
</dbReference>
<comment type="caution">
    <text evidence="5">The sequence shown here is derived from an EMBL/GenBank/DDBJ whole genome shotgun (WGS) entry which is preliminary data.</text>
</comment>
<comment type="similarity">
    <text evidence="1">Belongs to the CdaR family.</text>
</comment>
<dbReference type="RefSeq" id="WP_183562984.1">
    <property type="nucleotide sequence ID" value="NZ_CBCSLB010000006.1"/>
</dbReference>
<dbReference type="PANTHER" id="PTHR33744:SF1">
    <property type="entry name" value="DNA-BINDING TRANSCRIPTIONAL ACTIVATOR ADER"/>
    <property type="match status" value="1"/>
</dbReference>
<feature type="domain" description="CdaR GGDEF-like" evidence="4">
    <location>
        <begin position="295"/>
        <end position="435"/>
    </location>
</feature>
<evidence type="ECO:0000259" key="3">
    <source>
        <dbReference type="Pfam" id="PF13556"/>
    </source>
</evidence>
<dbReference type="Proteomes" id="UP000518605">
    <property type="component" value="Unassembled WGS sequence"/>
</dbReference>
<reference evidence="5 6" key="1">
    <citation type="submission" date="2020-08" db="EMBL/GenBank/DDBJ databases">
        <title>Genomic Encyclopedia of Type Strains, Phase III (KMG-III): the genomes of soil and plant-associated and newly described type strains.</title>
        <authorList>
            <person name="Whitman W."/>
        </authorList>
    </citation>
    <scope>NUCLEOTIDE SEQUENCE [LARGE SCALE GENOMIC DNA]</scope>
    <source>
        <strain evidence="5 6">CECT 8234</strain>
    </source>
</reference>